<feature type="compositionally biased region" description="Basic and acidic residues" evidence="1">
    <location>
        <begin position="148"/>
        <end position="176"/>
    </location>
</feature>
<dbReference type="OrthoDB" id="4590707at2759"/>
<evidence type="ECO:0008006" key="4">
    <source>
        <dbReference type="Google" id="ProtNLM"/>
    </source>
</evidence>
<evidence type="ECO:0000313" key="3">
    <source>
        <dbReference type="Proteomes" id="UP000676310"/>
    </source>
</evidence>
<dbReference type="AlphaFoldDB" id="A0A8J2I9H1"/>
<name>A0A8J2I9H1_9PLEO</name>
<feature type="compositionally biased region" description="Basic and acidic residues" evidence="1">
    <location>
        <begin position="201"/>
        <end position="210"/>
    </location>
</feature>
<dbReference type="RefSeq" id="XP_043173968.1">
    <property type="nucleotide sequence ID" value="XM_043318033.1"/>
</dbReference>
<organism evidence="2 3">
    <name type="scientific">Alternaria atra</name>
    <dbReference type="NCBI Taxonomy" id="119953"/>
    <lineage>
        <taxon>Eukaryota</taxon>
        <taxon>Fungi</taxon>
        <taxon>Dikarya</taxon>
        <taxon>Ascomycota</taxon>
        <taxon>Pezizomycotina</taxon>
        <taxon>Dothideomycetes</taxon>
        <taxon>Pleosporomycetidae</taxon>
        <taxon>Pleosporales</taxon>
        <taxon>Pleosporineae</taxon>
        <taxon>Pleosporaceae</taxon>
        <taxon>Alternaria</taxon>
        <taxon>Alternaria sect. Ulocladioides</taxon>
    </lineage>
</organism>
<feature type="compositionally biased region" description="Basic and acidic residues" evidence="1">
    <location>
        <begin position="226"/>
        <end position="243"/>
    </location>
</feature>
<sequence>MSFIRSSALRASSLARAARPARYIRTAELQPWQRAVQRRTYASGHGPEGETKSSDVPWMAAAVVGTTLGLYVVVTQDTDHGAEHHPLGDPHGEGAAKKTGTDSTVGEENKEDEPEEDSKEESKEESKDESKDESKEEPKSDQQNPSKPTKENSEEKDTQSPDVSDKPDPRKEETKSQNETSGKQKGLSNDNTEHTSQISKQPEKSKKGEGVAETAKLQGTVSTERPGAENKEERGKAQQDKDA</sequence>
<feature type="compositionally biased region" description="Basic and acidic residues" evidence="1">
    <location>
        <begin position="120"/>
        <end position="140"/>
    </location>
</feature>
<comment type="caution">
    <text evidence="2">The sequence shown here is derived from an EMBL/GenBank/DDBJ whole genome shotgun (WGS) entry which is preliminary data.</text>
</comment>
<feature type="compositionally biased region" description="Polar residues" evidence="1">
    <location>
        <begin position="177"/>
        <end position="200"/>
    </location>
</feature>
<dbReference type="GeneID" id="67010553"/>
<feature type="compositionally biased region" description="Basic and acidic residues" evidence="1">
    <location>
        <begin position="80"/>
        <end position="100"/>
    </location>
</feature>
<protein>
    <recommendedName>
        <fullName evidence="4">Cylicin I</fullName>
    </recommendedName>
</protein>
<gene>
    <name evidence="2" type="ORF">ALTATR162_LOCUS10397</name>
</gene>
<feature type="compositionally biased region" description="Acidic residues" evidence="1">
    <location>
        <begin position="109"/>
        <end position="119"/>
    </location>
</feature>
<dbReference type="EMBL" id="CAJRGZ010000027">
    <property type="protein sequence ID" value="CAG5182912.1"/>
    <property type="molecule type" value="Genomic_DNA"/>
</dbReference>
<accession>A0A8J2I9H1</accession>
<proteinExistence type="predicted"/>
<keyword evidence="3" id="KW-1185">Reference proteome</keyword>
<feature type="region of interest" description="Disordered" evidence="1">
    <location>
        <begin position="80"/>
        <end position="243"/>
    </location>
</feature>
<dbReference type="Proteomes" id="UP000676310">
    <property type="component" value="Unassembled WGS sequence"/>
</dbReference>
<reference evidence="2" key="1">
    <citation type="submission" date="2021-05" db="EMBL/GenBank/DDBJ databases">
        <authorList>
            <person name="Stam R."/>
        </authorList>
    </citation>
    <scope>NUCLEOTIDE SEQUENCE</scope>
    <source>
        <strain evidence="2">CS162</strain>
    </source>
</reference>
<evidence type="ECO:0000256" key="1">
    <source>
        <dbReference type="SAM" id="MobiDB-lite"/>
    </source>
</evidence>
<evidence type="ECO:0000313" key="2">
    <source>
        <dbReference type="EMBL" id="CAG5182912.1"/>
    </source>
</evidence>